<reference evidence="3 4" key="1">
    <citation type="submission" date="2018-08" db="EMBL/GenBank/DDBJ databases">
        <title>Verrucosispora craniellae sp. nov., isolated from a marine sponge in the South China Sea.</title>
        <authorList>
            <person name="Li L."/>
            <person name="Lin H.W."/>
        </authorList>
    </citation>
    <scope>NUCLEOTIDE SEQUENCE [LARGE SCALE GENOMIC DNA]</scope>
    <source>
        <strain evidence="3 4">LHW63014</strain>
    </source>
</reference>
<dbReference type="Gene3D" id="1.10.10.10">
    <property type="entry name" value="Winged helix-like DNA-binding domain superfamily/Winged helix DNA-binding domain"/>
    <property type="match status" value="1"/>
</dbReference>
<name>A0A372FW60_9ACTN</name>
<dbReference type="Gene3D" id="3.90.79.10">
    <property type="entry name" value="Nucleoside Triphosphate Pyrophosphohydrolase"/>
    <property type="match status" value="1"/>
</dbReference>
<dbReference type="CDD" id="cd18873">
    <property type="entry name" value="NUDIX_NadM_like"/>
    <property type="match status" value="1"/>
</dbReference>
<dbReference type="PANTHER" id="PTHR43736:SF4">
    <property type="entry name" value="SLR1690 PROTEIN"/>
    <property type="match status" value="1"/>
</dbReference>
<dbReference type="OrthoDB" id="9786141at2"/>
<comment type="caution">
    <text evidence="3">The sequence shown here is derived from an EMBL/GenBank/DDBJ whole genome shotgun (WGS) entry which is preliminary data.</text>
</comment>
<dbReference type="InterPro" id="IPR015797">
    <property type="entry name" value="NUDIX_hydrolase-like_dom_sf"/>
</dbReference>
<dbReference type="InterPro" id="IPR036390">
    <property type="entry name" value="WH_DNA-bd_sf"/>
</dbReference>
<sequence>MPAQATAGRATLPDVPDQPTVFRIAIDLTILTIRDGQLAVLLIERGKPPFEGQLALPGGFVRSGEDLHDTAVRELSEETGLEGRSLHLEQVRTYATPGRDPRGPIASVAYLAIAPDLPTPVAGTDAARAHWEPLDLERLGCGWLAFDHDVILRHALERARAKLEYSPLAAAFCGETFTIGELRAVYEAVWQVRLDPRNFHRKVTGVAGFVVPTGERRYPPTGRPAGLYRRGNATLLYPAMLRPGGSRR</sequence>
<dbReference type="PROSITE" id="PS00893">
    <property type="entry name" value="NUDIX_BOX"/>
    <property type="match status" value="1"/>
</dbReference>
<evidence type="ECO:0000259" key="2">
    <source>
        <dbReference type="PROSITE" id="PS51462"/>
    </source>
</evidence>
<proteinExistence type="predicted"/>
<accession>A0A372FW60</accession>
<dbReference type="InterPro" id="IPR054105">
    <property type="entry name" value="WHD_NrtR"/>
</dbReference>
<evidence type="ECO:0000313" key="4">
    <source>
        <dbReference type="Proteomes" id="UP000262621"/>
    </source>
</evidence>
<dbReference type="SUPFAM" id="SSF55811">
    <property type="entry name" value="Nudix"/>
    <property type="match status" value="1"/>
</dbReference>
<dbReference type="InterPro" id="IPR000086">
    <property type="entry name" value="NUDIX_hydrolase_dom"/>
</dbReference>
<dbReference type="Pfam" id="PF00293">
    <property type="entry name" value="NUDIX"/>
    <property type="match status" value="1"/>
</dbReference>
<dbReference type="InterPro" id="IPR020084">
    <property type="entry name" value="NUDIX_hydrolase_CS"/>
</dbReference>
<dbReference type="PANTHER" id="PTHR43736">
    <property type="entry name" value="ADP-RIBOSE PYROPHOSPHATASE"/>
    <property type="match status" value="1"/>
</dbReference>
<keyword evidence="1" id="KW-0378">Hydrolase</keyword>
<keyword evidence="4" id="KW-1185">Reference proteome</keyword>
<dbReference type="EMBL" id="QVFU01000021">
    <property type="protein sequence ID" value="RFS45032.1"/>
    <property type="molecule type" value="Genomic_DNA"/>
</dbReference>
<gene>
    <name evidence="3" type="ORF">D0Q02_19385</name>
</gene>
<dbReference type="InterPro" id="IPR036388">
    <property type="entry name" value="WH-like_DNA-bd_sf"/>
</dbReference>
<protein>
    <submittedName>
        <fullName evidence="3">NUDIX domain-containing protein</fullName>
    </submittedName>
</protein>
<dbReference type="GO" id="GO:0016787">
    <property type="term" value="F:hydrolase activity"/>
    <property type="evidence" value="ECO:0007669"/>
    <property type="project" value="UniProtKB-KW"/>
</dbReference>
<dbReference type="Pfam" id="PF21906">
    <property type="entry name" value="WHD_NrtR"/>
    <property type="match status" value="1"/>
</dbReference>
<dbReference type="Proteomes" id="UP000262621">
    <property type="component" value="Unassembled WGS sequence"/>
</dbReference>
<dbReference type="AlphaFoldDB" id="A0A372FW60"/>
<evidence type="ECO:0000256" key="1">
    <source>
        <dbReference type="ARBA" id="ARBA00022801"/>
    </source>
</evidence>
<dbReference type="PROSITE" id="PS51462">
    <property type="entry name" value="NUDIX"/>
    <property type="match status" value="1"/>
</dbReference>
<evidence type="ECO:0000313" key="3">
    <source>
        <dbReference type="EMBL" id="RFS45032.1"/>
    </source>
</evidence>
<dbReference type="SUPFAM" id="SSF46785">
    <property type="entry name" value="Winged helix' DNA-binding domain"/>
    <property type="match status" value="1"/>
</dbReference>
<feature type="domain" description="Nudix hydrolase" evidence="2">
    <location>
        <begin position="16"/>
        <end position="166"/>
    </location>
</feature>
<organism evidence="3 4">
    <name type="scientific">Micromonospora craniellae</name>
    <dbReference type="NCBI Taxonomy" id="2294034"/>
    <lineage>
        <taxon>Bacteria</taxon>
        <taxon>Bacillati</taxon>
        <taxon>Actinomycetota</taxon>
        <taxon>Actinomycetes</taxon>
        <taxon>Micromonosporales</taxon>
        <taxon>Micromonosporaceae</taxon>
        <taxon>Micromonospora</taxon>
    </lineage>
</organism>